<evidence type="ECO:0000256" key="6">
    <source>
        <dbReference type="SAM" id="MobiDB-lite"/>
    </source>
</evidence>
<keyword evidence="4" id="KW-0206">Cytoskeleton</keyword>
<reference evidence="8 9" key="1">
    <citation type="submission" date="2022-01" db="EMBL/GenBank/DDBJ databases">
        <title>A high-quality chromosome-level genome assembly of rohu carp, Labeo rohita.</title>
        <authorList>
            <person name="Arick M.A. II"/>
            <person name="Hsu C.-Y."/>
            <person name="Magbanua Z."/>
            <person name="Pechanova O."/>
            <person name="Grover C."/>
            <person name="Miller E."/>
            <person name="Thrash A."/>
            <person name="Ezzel L."/>
            <person name="Alam S."/>
            <person name="Benzie J."/>
            <person name="Hamilton M."/>
            <person name="Karsi A."/>
            <person name="Lawrence M.L."/>
            <person name="Peterson D.G."/>
        </authorList>
    </citation>
    <scope>NUCLEOTIDE SEQUENCE [LARGE SCALE GENOMIC DNA]</scope>
    <source>
        <strain evidence="9">BAU-BD-2019</strain>
        <tissue evidence="8">Blood</tissue>
    </source>
</reference>
<dbReference type="SUPFAM" id="SSF52047">
    <property type="entry name" value="RNI-like"/>
    <property type="match status" value="1"/>
</dbReference>
<dbReference type="EMBL" id="JACTAM010000025">
    <property type="protein sequence ID" value="KAI2648291.1"/>
    <property type="molecule type" value="Genomic_DNA"/>
</dbReference>
<evidence type="ECO:0000259" key="7">
    <source>
        <dbReference type="PROSITE" id="PS51082"/>
    </source>
</evidence>
<feature type="domain" description="WH2" evidence="7">
    <location>
        <begin position="495"/>
        <end position="514"/>
    </location>
</feature>
<keyword evidence="9" id="KW-1185">Reference proteome</keyword>
<dbReference type="Pfam" id="PF03250">
    <property type="entry name" value="Tropomodulin"/>
    <property type="match status" value="1"/>
</dbReference>
<evidence type="ECO:0000256" key="4">
    <source>
        <dbReference type="ARBA" id="ARBA00023212"/>
    </source>
</evidence>
<sequence length="519" mass="58902">MSNFGYHKQLGKYEDIDEDELLASLTLEEIQELEKVMAEIEPDTNIPTGLRQEDQTAKQPTGTFCREALLKYWEDETHRLLENKVIAQLVSQLSQLVISFLIKHHCLRYARAQPCFPFYGDTQDSMDECQTDKSEEECGSEEPEDNEEEGEQQNWGLRTGADGEKQTRSSNWNFVDLSQLDCKRNGQKPKGIHKGALHHHITPERSSGNPTDIVKTLENILSDDTSLSEVNLNNIENISQEVLVSFADALTSNTHVEVFSLANTHADDQVAFALGKMLKKNCSITNLNVESNFISGKGILALIGSLQHNTTLVELRFHNQRHICGGQVEMEMVKMLRDNTTLLKLGYHFDLPGPRMSATGILTRNQDRQRQRRLEQRRELDNLERSKEQSKMLDTVDNTKSLHFQIPDATQGKQHLVSSHLPNPHSQPKVVNNVPTRKIAEMVKQQEETAMDSINHKGHKLTGDKHGKNILQLENPVPLRRKDDRKSLASTQRSTRDDLLAAIRGSSMGTLRRVTNNHR</sequence>
<comment type="subcellular location">
    <subcellularLocation>
        <location evidence="2">Cytoplasm</location>
        <location evidence="2">Cytoskeleton</location>
    </subcellularLocation>
    <subcellularLocation>
        <location evidence="1">Cytoplasm</location>
        <location evidence="1">Myofibril</location>
        <location evidence="1">Sarcomere</location>
    </subcellularLocation>
</comment>
<feature type="coiled-coil region" evidence="5">
    <location>
        <begin position="366"/>
        <end position="393"/>
    </location>
</feature>
<comment type="caution">
    <text evidence="8">The sequence shown here is derived from an EMBL/GenBank/DDBJ whole genome shotgun (WGS) entry which is preliminary data.</text>
</comment>
<dbReference type="PANTHER" id="PTHR10901">
    <property type="entry name" value="TROPOMODULIN"/>
    <property type="match status" value="1"/>
</dbReference>
<evidence type="ECO:0000256" key="2">
    <source>
        <dbReference type="ARBA" id="ARBA00004245"/>
    </source>
</evidence>
<name>A0ABQ8LC29_LABRO</name>
<protein>
    <submittedName>
        <fullName evidence="8">Leiomodin-2</fullName>
    </submittedName>
</protein>
<evidence type="ECO:0000256" key="3">
    <source>
        <dbReference type="ARBA" id="ARBA00022490"/>
    </source>
</evidence>
<proteinExistence type="predicted"/>
<dbReference type="InterPro" id="IPR004934">
    <property type="entry name" value="TMOD"/>
</dbReference>
<dbReference type="InterPro" id="IPR032675">
    <property type="entry name" value="LRR_dom_sf"/>
</dbReference>
<accession>A0ABQ8LC29</accession>
<feature type="region of interest" description="Disordered" evidence="6">
    <location>
        <begin position="124"/>
        <end position="168"/>
    </location>
</feature>
<keyword evidence="5" id="KW-0175">Coiled coil</keyword>
<feature type="region of interest" description="Disordered" evidence="6">
    <location>
        <begin position="412"/>
        <end position="431"/>
    </location>
</feature>
<dbReference type="InterPro" id="IPR003124">
    <property type="entry name" value="WH2_dom"/>
</dbReference>
<feature type="compositionally biased region" description="Acidic residues" evidence="6">
    <location>
        <begin position="124"/>
        <end position="151"/>
    </location>
</feature>
<dbReference type="Gene3D" id="3.80.10.10">
    <property type="entry name" value="Ribonuclease Inhibitor"/>
    <property type="match status" value="1"/>
</dbReference>
<dbReference type="PROSITE" id="PS51082">
    <property type="entry name" value="WH2"/>
    <property type="match status" value="1"/>
</dbReference>
<dbReference type="PANTHER" id="PTHR10901:SF12">
    <property type="entry name" value="LEIOMODIN-2"/>
    <property type="match status" value="1"/>
</dbReference>
<organism evidence="8 9">
    <name type="scientific">Labeo rohita</name>
    <name type="common">Indian major carp</name>
    <name type="synonym">Cyprinus rohita</name>
    <dbReference type="NCBI Taxonomy" id="84645"/>
    <lineage>
        <taxon>Eukaryota</taxon>
        <taxon>Metazoa</taxon>
        <taxon>Chordata</taxon>
        <taxon>Craniata</taxon>
        <taxon>Vertebrata</taxon>
        <taxon>Euteleostomi</taxon>
        <taxon>Actinopterygii</taxon>
        <taxon>Neopterygii</taxon>
        <taxon>Teleostei</taxon>
        <taxon>Ostariophysi</taxon>
        <taxon>Cypriniformes</taxon>
        <taxon>Cyprinidae</taxon>
        <taxon>Labeoninae</taxon>
        <taxon>Labeonini</taxon>
        <taxon>Labeo</taxon>
    </lineage>
</organism>
<dbReference type="Proteomes" id="UP000830375">
    <property type="component" value="Unassembled WGS sequence"/>
</dbReference>
<gene>
    <name evidence="8" type="ORF">H4Q32_018349</name>
</gene>
<keyword evidence="3" id="KW-0963">Cytoplasm</keyword>
<evidence type="ECO:0000313" key="9">
    <source>
        <dbReference type="Proteomes" id="UP000830375"/>
    </source>
</evidence>
<evidence type="ECO:0000256" key="1">
    <source>
        <dbReference type="ARBA" id="ARBA00004204"/>
    </source>
</evidence>
<evidence type="ECO:0000256" key="5">
    <source>
        <dbReference type="SAM" id="Coils"/>
    </source>
</evidence>
<evidence type="ECO:0000313" key="8">
    <source>
        <dbReference type="EMBL" id="KAI2648291.1"/>
    </source>
</evidence>